<accession>A0ABY2UIM9</accession>
<dbReference type="PANTHER" id="PTHR43466:SF1">
    <property type="entry name" value="2-OXO-4-HYDROXY-4-CARBOXY-5-UREIDOIMIDAZOLINE DECARBOXYLASE-RELATED"/>
    <property type="match status" value="1"/>
</dbReference>
<evidence type="ECO:0000259" key="7">
    <source>
        <dbReference type="Pfam" id="PF09349"/>
    </source>
</evidence>
<evidence type="ECO:0000313" key="8">
    <source>
        <dbReference type="EMBL" id="TLM77011.1"/>
    </source>
</evidence>
<keyword evidence="4" id="KW-0659">Purine metabolism</keyword>
<evidence type="ECO:0000256" key="1">
    <source>
        <dbReference type="ARBA" id="ARBA00001163"/>
    </source>
</evidence>
<evidence type="ECO:0000256" key="6">
    <source>
        <dbReference type="ARBA" id="ARBA00023239"/>
    </source>
</evidence>
<dbReference type="Pfam" id="PF09349">
    <property type="entry name" value="OHCU_decarbox"/>
    <property type="match status" value="1"/>
</dbReference>
<dbReference type="PANTHER" id="PTHR43466">
    <property type="entry name" value="2-OXO-4-HYDROXY-4-CARBOXY-5-UREIDOIMIDAZOLINE DECARBOXYLASE-RELATED"/>
    <property type="match status" value="1"/>
</dbReference>
<proteinExistence type="predicted"/>
<dbReference type="NCBIfam" id="NF010372">
    <property type="entry name" value="PRK13798.1"/>
    <property type="match status" value="1"/>
</dbReference>
<dbReference type="EMBL" id="VANI01000011">
    <property type="protein sequence ID" value="TLM77011.1"/>
    <property type="molecule type" value="Genomic_DNA"/>
</dbReference>
<comment type="pathway">
    <text evidence="2">Purine metabolism; urate degradation; (S)-allantoin from urate: step 3/3.</text>
</comment>
<name>A0ABY2UIM9_9GAMM</name>
<dbReference type="GO" id="GO:0051997">
    <property type="term" value="F:2-oxo-4-hydroxy-4-carboxy-5-ureidoimidazoline decarboxylase activity"/>
    <property type="evidence" value="ECO:0007669"/>
    <property type="project" value="UniProtKB-EC"/>
</dbReference>
<keyword evidence="6 8" id="KW-0456">Lyase</keyword>
<reference evidence="8 9" key="1">
    <citation type="submission" date="2019-05" db="EMBL/GenBank/DDBJ databases">
        <title>Microbulbifer harenosus sp. nov., an alginate-degrading bacterium isolated from coastal sand.</title>
        <authorList>
            <person name="Huang H."/>
            <person name="Mo K."/>
            <person name="Bao S."/>
        </authorList>
    </citation>
    <scope>NUCLEOTIDE SEQUENCE [LARGE SCALE GENOMIC DNA]</scope>
    <source>
        <strain evidence="8 9">HB161719</strain>
    </source>
</reference>
<comment type="caution">
    <text evidence="8">The sequence shown here is derived from an EMBL/GenBank/DDBJ whole genome shotgun (WGS) entry which is preliminary data.</text>
</comment>
<evidence type="ECO:0000256" key="2">
    <source>
        <dbReference type="ARBA" id="ARBA00004754"/>
    </source>
</evidence>
<protein>
    <recommendedName>
        <fullName evidence="3">2-oxo-4-hydroxy-4-carboxy-5-ureidoimidazoline decarboxylase</fullName>
        <ecNumber evidence="3">4.1.1.97</ecNumber>
    </recommendedName>
</protein>
<dbReference type="InterPro" id="IPR036778">
    <property type="entry name" value="OHCU_decarboxylase_sf"/>
</dbReference>
<dbReference type="Proteomes" id="UP000306791">
    <property type="component" value="Unassembled WGS sequence"/>
</dbReference>
<keyword evidence="9" id="KW-1185">Reference proteome</keyword>
<dbReference type="InterPro" id="IPR018020">
    <property type="entry name" value="OHCU_decarboxylase"/>
</dbReference>
<dbReference type="SUPFAM" id="SSF158694">
    <property type="entry name" value="UraD-Like"/>
    <property type="match status" value="1"/>
</dbReference>
<dbReference type="EC" id="4.1.1.97" evidence="3"/>
<dbReference type="Gene3D" id="1.10.3330.10">
    <property type="entry name" value="Oxo-4-hydroxy-4-carboxy-5-ureidoimidazoline decarboxylase"/>
    <property type="match status" value="1"/>
</dbReference>
<gene>
    <name evidence="8" type="primary">uraD</name>
    <name evidence="8" type="ORF">FDY93_11675</name>
</gene>
<dbReference type="InterPro" id="IPR017595">
    <property type="entry name" value="OHCU_decarboxylase-2"/>
</dbReference>
<organism evidence="8 9">
    <name type="scientific">Microbulbifer harenosus</name>
    <dbReference type="NCBI Taxonomy" id="2576840"/>
    <lineage>
        <taxon>Bacteria</taxon>
        <taxon>Pseudomonadati</taxon>
        <taxon>Pseudomonadota</taxon>
        <taxon>Gammaproteobacteria</taxon>
        <taxon>Cellvibrionales</taxon>
        <taxon>Microbulbiferaceae</taxon>
        <taxon>Microbulbifer</taxon>
    </lineage>
</organism>
<sequence>MTPYTLEQFNQLAPRLRQRQLLDCCYCNRWADQVQEFAPFASVEQLQNIAARVWAYLDEGDYLEAFAAHPRIGDLQRLQEKFTSAEQGQVALADASTLEELQRFNRAYFETFGFIFIVCASGKPAREMLATIKSRIANSREQEIRNAADEQAKITQLRLGQLFAV</sequence>
<evidence type="ECO:0000256" key="3">
    <source>
        <dbReference type="ARBA" id="ARBA00012257"/>
    </source>
</evidence>
<feature type="domain" description="Oxo-4-hydroxy-4-carboxy-5-ureidoimidazoline decarboxylase" evidence="7">
    <location>
        <begin position="11"/>
        <end position="159"/>
    </location>
</feature>
<evidence type="ECO:0000256" key="5">
    <source>
        <dbReference type="ARBA" id="ARBA00022793"/>
    </source>
</evidence>
<comment type="catalytic activity">
    <reaction evidence="1">
        <text>5-hydroxy-2-oxo-4-ureido-2,5-dihydro-1H-imidazole-5-carboxylate + H(+) = (S)-allantoin + CO2</text>
        <dbReference type="Rhea" id="RHEA:26301"/>
        <dbReference type="ChEBI" id="CHEBI:15378"/>
        <dbReference type="ChEBI" id="CHEBI:15678"/>
        <dbReference type="ChEBI" id="CHEBI:16526"/>
        <dbReference type="ChEBI" id="CHEBI:58639"/>
        <dbReference type="EC" id="4.1.1.97"/>
    </reaction>
</comment>
<evidence type="ECO:0000256" key="4">
    <source>
        <dbReference type="ARBA" id="ARBA00022631"/>
    </source>
</evidence>
<dbReference type="NCBIfam" id="TIGR03180">
    <property type="entry name" value="UraD_2"/>
    <property type="match status" value="1"/>
</dbReference>
<dbReference type="RefSeq" id="WP_138235919.1">
    <property type="nucleotide sequence ID" value="NZ_CP185860.1"/>
</dbReference>
<keyword evidence="5" id="KW-0210">Decarboxylase</keyword>
<evidence type="ECO:0000313" key="9">
    <source>
        <dbReference type="Proteomes" id="UP000306791"/>
    </source>
</evidence>